<dbReference type="PANTHER" id="PTHR35011">
    <property type="entry name" value="2,3-DIKETO-L-GULONATE TRAP TRANSPORTER SMALL PERMEASE PROTEIN YIAM"/>
    <property type="match status" value="1"/>
</dbReference>
<comment type="caution">
    <text evidence="11">The sequence shown here is derived from an EMBL/GenBank/DDBJ whole genome shotgun (WGS) entry which is preliminary data.</text>
</comment>
<dbReference type="RefSeq" id="WP_262581780.1">
    <property type="nucleotide sequence ID" value="NZ_JAOQJV010000011.1"/>
</dbReference>
<dbReference type="InterPro" id="IPR007387">
    <property type="entry name" value="TRAP_DctQ"/>
</dbReference>
<dbReference type="Pfam" id="PF04290">
    <property type="entry name" value="DctQ"/>
    <property type="match status" value="1"/>
</dbReference>
<evidence type="ECO:0000256" key="3">
    <source>
        <dbReference type="ARBA" id="ARBA00022475"/>
    </source>
</evidence>
<sequence>MKYIEKFEKIVACLSVSVMAILVFINVIARFVFNNPLAVADEMSCYLFVLMSFMGTAIAARRKAHLGLTLLTDKLSPNAARIVQTVMYAIATLFCLLIVIFGIEMVISQYQMGQQTATMQWPEWIYGLFVPLGGAFSMVAFLDGTIKIAKGDN</sequence>
<keyword evidence="12" id="KW-1185">Reference proteome</keyword>
<dbReference type="InterPro" id="IPR055348">
    <property type="entry name" value="DctQ"/>
</dbReference>
<keyword evidence="6 9" id="KW-1133">Transmembrane helix</keyword>
<evidence type="ECO:0000256" key="2">
    <source>
        <dbReference type="ARBA" id="ARBA00022448"/>
    </source>
</evidence>
<feature type="transmembrane region" description="Helical" evidence="9">
    <location>
        <begin position="82"/>
        <end position="103"/>
    </location>
</feature>
<evidence type="ECO:0000256" key="4">
    <source>
        <dbReference type="ARBA" id="ARBA00022519"/>
    </source>
</evidence>
<protein>
    <submittedName>
        <fullName evidence="11">TRAP transporter small permease</fullName>
    </submittedName>
</protein>
<dbReference type="PANTHER" id="PTHR35011:SF2">
    <property type="entry name" value="2,3-DIKETO-L-GULONATE TRAP TRANSPORTER SMALL PERMEASE PROTEIN YIAM"/>
    <property type="match status" value="1"/>
</dbReference>
<comment type="subcellular location">
    <subcellularLocation>
        <location evidence="1">Cell inner membrane</location>
        <topology evidence="1">Multi-pass membrane protein</topology>
    </subcellularLocation>
</comment>
<feature type="transmembrane region" description="Helical" evidence="9">
    <location>
        <begin position="123"/>
        <end position="142"/>
    </location>
</feature>
<dbReference type="EMBL" id="JAOQJV010000011">
    <property type="protein sequence ID" value="MCU6700375.1"/>
    <property type="molecule type" value="Genomic_DNA"/>
</dbReference>
<keyword evidence="4" id="KW-0997">Cell inner membrane</keyword>
<name>A0ABT2S7Y9_9FIRM</name>
<dbReference type="Proteomes" id="UP001207605">
    <property type="component" value="Unassembled WGS sequence"/>
</dbReference>
<reference evidence="11 12" key="1">
    <citation type="journal article" date="2021" name="ISME Commun">
        <title>Automated analysis of genomic sequences facilitates high-throughput and comprehensive description of bacteria.</title>
        <authorList>
            <person name="Hitch T.C.A."/>
        </authorList>
    </citation>
    <scope>NUCLEOTIDE SEQUENCE [LARGE SCALE GENOMIC DNA]</scope>
    <source>
        <strain evidence="11 12">Sanger_02</strain>
    </source>
</reference>
<keyword evidence="7 9" id="KW-0472">Membrane</keyword>
<evidence type="ECO:0000256" key="6">
    <source>
        <dbReference type="ARBA" id="ARBA00022989"/>
    </source>
</evidence>
<feature type="transmembrane region" description="Helical" evidence="9">
    <location>
        <begin position="45"/>
        <end position="61"/>
    </location>
</feature>
<evidence type="ECO:0000256" key="8">
    <source>
        <dbReference type="ARBA" id="ARBA00038436"/>
    </source>
</evidence>
<keyword evidence="2" id="KW-0813">Transport</keyword>
<keyword evidence="5 9" id="KW-0812">Transmembrane</keyword>
<accession>A0ABT2S7Y9</accession>
<feature type="transmembrane region" description="Helical" evidence="9">
    <location>
        <begin position="12"/>
        <end position="33"/>
    </location>
</feature>
<comment type="similarity">
    <text evidence="8">Belongs to the TRAP transporter small permease family.</text>
</comment>
<proteinExistence type="inferred from homology"/>
<gene>
    <name evidence="11" type="ORF">OCV65_09050</name>
</gene>
<evidence type="ECO:0000256" key="5">
    <source>
        <dbReference type="ARBA" id="ARBA00022692"/>
    </source>
</evidence>
<evidence type="ECO:0000313" key="12">
    <source>
        <dbReference type="Proteomes" id="UP001207605"/>
    </source>
</evidence>
<evidence type="ECO:0000313" key="11">
    <source>
        <dbReference type="EMBL" id="MCU6700375.1"/>
    </source>
</evidence>
<evidence type="ECO:0000256" key="7">
    <source>
        <dbReference type="ARBA" id="ARBA00023136"/>
    </source>
</evidence>
<evidence type="ECO:0000256" key="1">
    <source>
        <dbReference type="ARBA" id="ARBA00004429"/>
    </source>
</evidence>
<evidence type="ECO:0000256" key="9">
    <source>
        <dbReference type="SAM" id="Phobius"/>
    </source>
</evidence>
<feature type="domain" description="Tripartite ATP-independent periplasmic transporters DctQ component" evidence="10">
    <location>
        <begin position="19"/>
        <end position="145"/>
    </location>
</feature>
<keyword evidence="3" id="KW-1003">Cell membrane</keyword>
<evidence type="ECO:0000259" key="10">
    <source>
        <dbReference type="Pfam" id="PF04290"/>
    </source>
</evidence>
<organism evidence="11 12">
    <name type="scientific">Dorea ammoniilytica</name>
    <dbReference type="NCBI Taxonomy" id="2981788"/>
    <lineage>
        <taxon>Bacteria</taxon>
        <taxon>Bacillati</taxon>
        <taxon>Bacillota</taxon>
        <taxon>Clostridia</taxon>
        <taxon>Lachnospirales</taxon>
        <taxon>Lachnospiraceae</taxon>
        <taxon>Dorea</taxon>
    </lineage>
</organism>